<accession>A0A1M4ZGY4</accession>
<evidence type="ECO:0000313" key="3">
    <source>
        <dbReference type="Proteomes" id="UP000184035"/>
    </source>
</evidence>
<dbReference type="SUPFAM" id="SSF56281">
    <property type="entry name" value="Metallo-hydrolase/oxidoreductase"/>
    <property type="match status" value="1"/>
</dbReference>
<name>A0A1M4ZGY4_9CLOT</name>
<dbReference type="AlphaFoldDB" id="A0A1M4ZGY4"/>
<dbReference type="PANTHER" id="PTHR15032">
    <property type="entry name" value="N-ACYL-PHOSPHATIDYLETHANOLAMINE-HYDROLYZING PHOSPHOLIPASE D"/>
    <property type="match status" value="1"/>
</dbReference>
<sequence length="140" mass="16632">MPSKHISNRGFFNKYKSLWGGYIIEDIGSDNSIYFAGDSAYFNGFKTIGEKFKIKYALMPIDCYEPEWYKEEQENNVQNSVKAFKELKAEYFIPMHYGSYIMKNNMPKKSLEKLKEIWIKERLEKEKLIILKIDETLICK</sequence>
<evidence type="ECO:0000313" key="2">
    <source>
        <dbReference type="EMBL" id="SHF17304.1"/>
    </source>
</evidence>
<organism evidence="2 3">
    <name type="scientific">Clostridium fallax</name>
    <dbReference type="NCBI Taxonomy" id="1533"/>
    <lineage>
        <taxon>Bacteria</taxon>
        <taxon>Bacillati</taxon>
        <taxon>Bacillota</taxon>
        <taxon>Clostridia</taxon>
        <taxon>Eubacteriales</taxon>
        <taxon>Clostridiaceae</taxon>
        <taxon>Clostridium</taxon>
    </lineage>
</organism>
<keyword evidence="3" id="KW-1185">Reference proteome</keyword>
<dbReference type="STRING" id="1533.SAMN05443638_1476"/>
<evidence type="ECO:0000259" key="1">
    <source>
        <dbReference type="Pfam" id="PF12706"/>
    </source>
</evidence>
<dbReference type="GO" id="GO:0005737">
    <property type="term" value="C:cytoplasm"/>
    <property type="evidence" value="ECO:0007669"/>
    <property type="project" value="TreeGrafter"/>
</dbReference>
<dbReference type="EMBL" id="FQVM01000047">
    <property type="protein sequence ID" value="SHF17304.1"/>
    <property type="molecule type" value="Genomic_DNA"/>
</dbReference>
<dbReference type="Gene3D" id="3.60.15.10">
    <property type="entry name" value="Ribonuclease Z/Hydroxyacylglutathione hydrolase-like"/>
    <property type="match status" value="1"/>
</dbReference>
<dbReference type="InterPro" id="IPR001279">
    <property type="entry name" value="Metallo-B-lactamas"/>
</dbReference>
<gene>
    <name evidence="2" type="ORF">SAMN05443638_1476</name>
</gene>
<reference evidence="2 3" key="1">
    <citation type="submission" date="2016-11" db="EMBL/GenBank/DDBJ databases">
        <authorList>
            <person name="Jaros S."/>
            <person name="Januszkiewicz K."/>
            <person name="Wedrychowicz H."/>
        </authorList>
    </citation>
    <scope>NUCLEOTIDE SEQUENCE [LARGE SCALE GENOMIC DNA]</scope>
    <source>
        <strain evidence="2 3">DSM 2631</strain>
    </source>
</reference>
<dbReference type="InterPro" id="IPR036866">
    <property type="entry name" value="RibonucZ/Hydroxyglut_hydro"/>
</dbReference>
<dbReference type="Pfam" id="PF12706">
    <property type="entry name" value="Lactamase_B_2"/>
    <property type="match status" value="1"/>
</dbReference>
<proteinExistence type="predicted"/>
<dbReference type="PANTHER" id="PTHR15032:SF36">
    <property type="entry name" value="METALLO-BETA-LACTAMASE DOMAIN-CONTAINING PROTEIN"/>
    <property type="match status" value="1"/>
</dbReference>
<feature type="domain" description="Metallo-beta-lactamase" evidence="1">
    <location>
        <begin position="2"/>
        <end position="97"/>
    </location>
</feature>
<protein>
    <submittedName>
        <fullName evidence="2">Beta-lactamase superfamily domain-containing protein</fullName>
    </submittedName>
</protein>
<dbReference type="Proteomes" id="UP000184035">
    <property type="component" value="Unassembled WGS sequence"/>
</dbReference>